<comment type="caution">
    <text evidence="1">The sequence shown here is derived from an EMBL/GenBank/DDBJ whole genome shotgun (WGS) entry which is preliminary data.</text>
</comment>
<protein>
    <submittedName>
        <fullName evidence="1">S-layer family protein</fullName>
    </submittedName>
</protein>
<keyword evidence="2" id="KW-1185">Reference proteome</keyword>
<organism evidence="1 2">
    <name type="scientific">Scytonema hofmannii FACHB-248</name>
    <dbReference type="NCBI Taxonomy" id="1842502"/>
    <lineage>
        <taxon>Bacteria</taxon>
        <taxon>Bacillati</taxon>
        <taxon>Cyanobacteriota</taxon>
        <taxon>Cyanophyceae</taxon>
        <taxon>Nostocales</taxon>
        <taxon>Scytonemataceae</taxon>
        <taxon>Scytonema</taxon>
    </lineage>
</organism>
<evidence type="ECO:0000313" key="2">
    <source>
        <dbReference type="Proteomes" id="UP000660380"/>
    </source>
</evidence>
<sequence length="186" mass="19443">MTTVFFKIPVLENDCGALYFLFINTLLENSSIRADAGRLGGNVQITTQGLFALENAIAATSALGPQFDGIVTVNTPDVTPSQGLVQPPVLAPENQVAQACAAEAGKDSSQFIITGRGGLPPSPTEPLSSEAVRVSGTERSLLPLNNYPRPATGWLVNSKGEVVSLTANAANLTPTSRLPTANCHVR</sequence>
<dbReference type="EMBL" id="JACJTA010000155">
    <property type="protein sequence ID" value="MBD2609423.1"/>
    <property type="molecule type" value="Genomic_DNA"/>
</dbReference>
<accession>A0ABR8H137</accession>
<gene>
    <name evidence="1" type="ORF">H6G81_34275</name>
</gene>
<evidence type="ECO:0000313" key="1">
    <source>
        <dbReference type="EMBL" id="MBD2609423.1"/>
    </source>
</evidence>
<reference evidence="1 2" key="1">
    <citation type="journal article" date="2020" name="ISME J.">
        <title>Comparative genomics reveals insights into cyanobacterial evolution and habitat adaptation.</title>
        <authorList>
            <person name="Chen M.Y."/>
            <person name="Teng W.K."/>
            <person name="Zhao L."/>
            <person name="Hu C.X."/>
            <person name="Zhou Y.K."/>
            <person name="Han B.P."/>
            <person name="Song L.R."/>
            <person name="Shu W.S."/>
        </authorList>
    </citation>
    <scope>NUCLEOTIDE SEQUENCE [LARGE SCALE GENOMIC DNA]</scope>
    <source>
        <strain evidence="1 2">FACHB-248</strain>
    </source>
</reference>
<name>A0ABR8H137_9CYAN</name>
<proteinExistence type="predicted"/>
<dbReference type="Proteomes" id="UP000660380">
    <property type="component" value="Unassembled WGS sequence"/>
</dbReference>